<dbReference type="InterPro" id="IPR039384">
    <property type="entry name" value="HINT"/>
</dbReference>
<dbReference type="Proteomes" id="UP000031565">
    <property type="component" value="Unassembled WGS sequence"/>
</dbReference>
<evidence type="ECO:0000256" key="1">
    <source>
        <dbReference type="PIRSR" id="PIRSR601310-1"/>
    </source>
</evidence>
<proteinExistence type="predicted"/>
<feature type="domain" description="HIT" evidence="4">
    <location>
        <begin position="7"/>
        <end position="114"/>
    </location>
</feature>
<comment type="caution">
    <text evidence="5">The sequence shown here is derived from an EMBL/GenBank/DDBJ whole genome shotgun (WGS) entry which is preliminary data.</text>
</comment>
<dbReference type="InterPro" id="IPR019808">
    <property type="entry name" value="Histidine_triad_CS"/>
</dbReference>
<dbReference type="EMBL" id="JTLV02000001">
    <property type="protein sequence ID" value="PQM30444.1"/>
    <property type="molecule type" value="Genomic_DNA"/>
</dbReference>
<gene>
    <name evidence="5" type="ORF">SMSRO_SF002060</name>
</gene>
<protein>
    <submittedName>
        <fullName evidence="5">HIT family protein</fullName>
        <ecNumber evidence="5">3.-.-.-</ecNumber>
    </submittedName>
</protein>
<keyword evidence="5" id="KW-0378">Hydrolase</keyword>
<evidence type="ECO:0000256" key="3">
    <source>
        <dbReference type="PROSITE-ProRule" id="PRU00464"/>
    </source>
</evidence>
<accession>A0A2P6FAL3</accession>
<dbReference type="PRINTS" id="PR00332">
    <property type="entry name" value="HISTRIAD"/>
</dbReference>
<dbReference type="InterPro" id="IPR011146">
    <property type="entry name" value="HIT-like"/>
</dbReference>
<feature type="active site" description="Tele-AMP-histidine intermediate" evidence="1">
    <location>
        <position position="101"/>
    </location>
</feature>
<dbReference type="PROSITE" id="PS00892">
    <property type="entry name" value="HIT_1"/>
    <property type="match status" value="1"/>
</dbReference>
<organism evidence="5 6">
    <name type="scientific">Spiroplasma poulsonii</name>
    <dbReference type="NCBI Taxonomy" id="2138"/>
    <lineage>
        <taxon>Bacteria</taxon>
        <taxon>Bacillati</taxon>
        <taxon>Mycoplasmatota</taxon>
        <taxon>Mollicutes</taxon>
        <taxon>Entomoplasmatales</taxon>
        <taxon>Spiroplasmataceae</taxon>
        <taxon>Spiroplasma</taxon>
    </lineage>
</organism>
<evidence type="ECO:0000313" key="6">
    <source>
        <dbReference type="Proteomes" id="UP000031565"/>
    </source>
</evidence>
<evidence type="ECO:0000313" key="5">
    <source>
        <dbReference type="EMBL" id="PQM30444.1"/>
    </source>
</evidence>
<dbReference type="STRING" id="2138.SMSRO_v1c01960"/>
<dbReference type="PROSITE" id="PS51084">
    <property type="entry name" value="HIT_2"/>
    <property type="match status" value="1"/>
</dbReference>
<evidence type="ECO:0000256" key="2">
    <source>
        <dbReference type="PIRSR" id="PIRSR601310-3"/>
    </source>
</evidence>
<dbReference type="PANTHER" id="PTHR46648">
    <property type="entry name" value="HIT FAMILY PROTEIN 1"/>
    <property type="match status" value="1"/>
</dbReference>
<sequence length="138" mass="16153">MNKSDCIFCKIIAQEIPSKKIYENDLVYAFLDLFPNSDGHTLIIPKKHFDYYSETDDEHLAAVAKVGKKVAQKMYQVLKPVGINYVINEKSEAFQQVFHYHLHVIPKYKKEEGYGFKLNIDKEKLRDLDEIKELLTLK</sequence>
<dbReference type="AlphaFoldDB" id="A0A2P6FAL3"/>
<dbReference type="CDD" id="cd01277">
    <property type="entry name" value="HINT_subgroup"/>
    <property type="match status" value="1"/>
</dbReference>
<dbReference type="Gene3D" id="3.30.428.10">
    <property type="entry name" value="HIT-like"/>
    <property type="match status" value="1"/>
</dbReference>
<dbReference type="Pfam" id="PF01230">
    <property type="entry name" value="HIT"/>
    <property type="match status" value="1"/>
</dbReference>
<dbReference type="OrthoDB" id="9784774at2"/>
<feature type="short sequence motif" description="Histidine triad motif" evidence="2 3">
    <location>
        <begin position="99"/>
        <end position="103"/>
    </location>
</feature>
<dbReference type="EC" id="3.-.-.-" evidence="5"/>
<reference evidence="5 6" key="1">
    <citation type="journal article" date="2015" name="MBio">
        <title>Genome sequence of the Drosophila melanogaster male-killing Spiroplasma strain MSRO endosymbiont.</title>
        <authorList>
            <person name="Paredes J.C."/>
            <person name="Herren J.K."/>
            <person name="Schupfer F."/>
            <person name="Marin R."/>
            <person name="Claverol S."/>
            <person name="Kuo C.H."/>
            <person name="Lemaitre B."/>
            <person name="Beven L."/>
        </authorList>
    </citation>
    <scope>NUCLEOTIDE SEQUENCE [LARGE SCALE GENOMIC DNA]</scope>
    <source>
        <strain evidence="5 6">MSRO</strain>
    </source>
</reference>
<dbReference type="GO" id="GO:0016787">
    <property type="term" value="F:hydrolase activity"/>
    <property type="evidence" value="ECO:0007669"/>
    <property type="project" value="UniProtKB-KW"/>
</dbReference>
<dbReference type="InterPro" id="IPR036265">
    <property type="entry name" value="HIT-like_sf"/>
</dbReference>
<dbReference type="InterPro" id="IPR001310">
    <property type="entry name" value="Histidine_triad_HIT"/>
</dbReference>
<dbReference type="PANTHER" id="PTHR46648:SF1">
    <property type="entry name" value="ADENOSINE 5'-MONOPHOSPHORAMIDASE HNT1"/>
    <property type="match status" value="1"/>
</dbReference>
<dbReference type="GO" id="GO:0009117">
    <property type="term" value="P:nucleotide metabolic process"/>
    <property type="evidence" value="ECO:0007669"/>
    <property type="project" value="TreeGrafter"/>
</dbReference>
<evidence type="ECO:0000259" key="4">
    <source>
        <dbReference type="PROSITE" id="PS51084"/>
    </source>
</evidence>
<name>A0A2P6FAL3_9MOLU</name>
<dbReference type="SUPFAM" id="SSF54197">
    <property type="entry name" value="HIT-like"/>
    <property type="match status" value="1"/>
</dbReference>
<dbReference type="RefSeq" id="WP_040092618.1">
    <property type="nucleotide sequence ID" value="NZ_CM020866.1"/>
</dbReference>
<keyword evidence="6" id="KW-1185">Reference proteome</keyword>